<evidence type="ECO:0000313" key="2">
    <source>
        <dbReference type="Proteomes" id="UP001062846"/>
    </source>
</evidence>
<dbReference type="EMBL" id="CM046398">
    <property type="protein sequence ID" value="KAI8530746.1"/>
    <property type="molecule type" value="Genomic_DNA"/>
</dbReference>
<name>A0ACC0LQC9_RHOML</name>
<keyword evidence="2" id="KW-1185">Reference proteome</keyword>
<protein>
    <submittedName>
        <fullName evidence="1">Uncharacterized protein</fullName>
    </submittedName>
</protein>
<reference evidence="1" key="1">
    <citation type="submission" date="2022-02" db="EMBL/GenBank/DDBJ databases">
        <title>Plant Genome Project.</title>
        <authorList>
            <person name="Zhang R.-G."/>
        </authorList>
    </citation>
    <scope>NUCLEOTIDE SEQUENCE</scope>
    <source>
        <strain evidence="1">AT1</strain>
    </source>
</reference>
<comment type="caution">
    <text evidence="1">The sequence shown here is derived from an EMBL/GenBank/DDBJ whole genome shotgun (WGS) entry which is preliminary data.</text>
</comment>
<gene>
    <name evidence="1" type="ORF">RHMOL_Rhmol11G0083500</name>
</gene>
<evidence type="ECO:0000313" key="1">
    <source>
        <dbReference type="EMBL" id="KAI8530746.1"/>
    </source>
</evidence>
<accession>A0ACC0LQC9</accession>
<proteinExistence type="predicted"/>
<dbReference type="Proteomes" id="UP001062846">
    <property type="component" value="Chromosome 11"/>
</dbReference>
<organism evidence="1 2">
    <name type="scientific">Rhododendron molle</name>
    <name type="common">Chinese azalea</name>
    <name type="synonym">Azalea mollis</name>
    <dbReference type="NCBI Taxonomy" id="49168"/>
    <lineage>
        <taxon>Eukaryota</taxon>
        <taxon>Viridiplantae</taxon>
        <taxon>Streptophyta</taxon>
        <taxon>Embryophyta</taxon>
        <taxon>Tracheophyta</taxon>
        <taxon>Spermatophyta</taxon>
        <taxon>Magnoliopsida</taxon>
        <taxon>eudicotyledons</taxon>
        <taxon>Gunneridae</taxon>
        <taxon>Pentapetalae</taxon>
        <taxon>asterids</taxon>
        <taxon>Ericales</taxon>
        <taxon>Ericaceae</taxon>
        <taxon>Ericoideae</taxon>
        <taxon>Rhodoreae</taxon>
        <taxon>Rhododendron</taxon>
    </lineage>
</organism>
<sequence length="88" mass="10087">MIWKSLRMTKQKMTSRNYLCVLSSYLMLGRLREAGEVIDQWIQSAAVDFDVSTCSRLLKAFKYAGLVETCETLHMLLTEKGCTTDIDE</sequence>